<accession>A0ABZ0D143</accession>
<dbReference type="RefSeq" id="WP_316703787.1">
    <property type="nucleotide sequence ID" value="NZ_CP136336.1"/>
</dbReference>
<protein>
    <submittedName>
        <fullName evidence="1">Uncharacterized protein</fullName>
    </submittedName>
</protein>
<gene>
    <name evidence="1" type="ORF">RXV79_12610</name>
</gene>
<proteinExistence type="predicted"/>
<dbReference type="Proteomes" id="UP001303946">
    <property type="component" value="Chromosome"/>
</dbReference>
<organism evidence="1 2">
    <name type="scientific">Piscinibacter gummiphilus</name>
    <dbReference type="NCBI Taxonomy" id="946333"/>
    <lineage>
        <taxon>Bacteria</taxon>
        <taxon>Pseudomonadati</taxon>
        <taxon>Pseudomonadota</taxon>
        <taxon>Betaproteobacteria</taxon>
        <taxon>Burkholderiales</taxon>
        <taxon>Sphaerotilaceae</taxon>
        <taxon>Piscinibacter</taxon>
    </lineage>
</organism>
<reference evidence="1 2" key="1">
    <citation type="submission" date="2023-10" db="EMBL/GenBank/DDBJ databases">
        <title>Bacteria for the degradation of biodegradable plastic PBAT(Polybutylene adipate terephthalate).</title>
        <authorList>
            <person name="Weon H.-Y."/>
            <person name="Yeon J."/>
        </authorList>
    </citation>
    <scope>NUCLEOTIDE SEQUENCE [LARGE SCALE GENOMIC DNA]</scope>
    <source>
        <strain evidence="1 2">SBD 7-3</strain>
    </source>
</reference>
<dbReference type="Gene3D" id="2.60.120.680">
    <property type="entry name" value="GOLD domain"/>
    <property type="match status" value="1"/>
</dbReference>
<sequence length="145" mass="15962">MADDHDPDLSMESSLKHLSSRPHSVAALVAAAMVGTPARAELINVQWDGQGAYERSVQIGAGKLVEVCTRLTRGQTIAWSFKSLTALNFNVHYHEGQKVVFPEKRDAVAELSGELKVPVDQDYCWMWSNKAGVATSLSVRLQRQP</sequence>
<name>A0ABZ0D143_9BURK</name>
<keyword evidence="2" id="KW-1185">Reference proteome</keyword>
<dbReference type="EMBL" id="CP136336">
    <property type="protein sequence ID" value="WOB10865.1"/>
    <property type="molecule type" value="Genomic_DNA"/>
</dbReference>
<evidence type="ECO:0000313" key="1">
    <source>
        <dbReference type="EMBL" id="WOB10865.1"/>
    </source>
</evidence>
<evidence type="ECO:0000313" key="2">
    <source>
        <dbReference type="Proteomes" id="UP001303946"/>
    </source>
</evidence>